<dbReference type="AlphaFoldDB" id="A0A5S9PTK3"/>
<dbReference type="InterPro" id="IPR029056">
    <property type="entry name" value="Ribokinase-like"/>
</dbReference>
<dbReference type="PANTHER" id="PTHR10584:SF166">
    <property type="entry name" value="RIBOKINASE"/>
    <property type="match status" value="1"/>
</dbReference>
<evidence type="ECO:0000313" key="5">
    <source>
        <dbReference type="Proteomes" id="UP000433050"/>
    </source>
</evidence>
<dbReference type="EMBL" id="CACSAS010000001">
    <property type="protein sequence ID" value="CAA0107549.1"/>
    <property type="molecule type" value="Genomic_DNA"/>
</dbReference>
<evidence type="ECO:0000256" key="1">
    <source>
        <dbReference type="ARBA" id="ARBA00022679"/>
    </source>
</evidence>
<keyword evidence="2 4" id="KW-0418">Kinase</keyword>
<proteinExistence type="predicted"/>
<name>A0A5S9PTK3_9HYPH</name>
<gene>
    <name evidence="4" type="ORF">STARVERO_03473</name>
</gene>
<dbReference type="GO" id="GO:0061594">
    <property type="term" value="F:6-deoxy-6-sulfofructose kinase activity"/>
    <property type="evidence" value="ECO:0007669"/>
    <property type="project" value="UniProtKB-EC"/>
</dbReference>
<feature type="domain" description="Carbohydrate kinase PfkB" evidence="3">
    <location>
        <begin position="176"/>
        <end position="260"/>
    </location>
</feature>
<dbReference type="Proteomes" id="UP000433050">
    <property type="component" value="Unassembled WGS sequence"/>
</dbReference>
<reference evidence="4 5" key="1">
    <citation type="submission" date="2019-12" db="EMBL/GenBank/DDBJ databases">
        <authorList>
            <person name="Reyes-Prieto M."/>
        </authorList>
    </citation>
    <scope>NUCLEOTIDE SEQUENCE [LARGE SCALE GENOMIC DNA]</scope>
    <source>
        <strain evidence="4">HF14-78462</strain>
    </source>
</reference>
<dbReference type="Gene3D" id="3.40.1190.20">
    <property type="match status" value="1"/>
</dbReference>
<evidence type="ECO:0000313" key="4">
    <source>
        <dbReference type="EMBL" id="CAA0107549.1"/>
    </source>
</evidence>
<keyword evidence="5" id="KW-1185">Reference proteome</keyword>
<dbReference type="PROSITE" id="PS00584">
    <property type="entry name" value="PFKB_KINASES_2"/>
    <property type="match status" value="1"/>
</dbReference>
<evidence type="ECO:0000259" key="3">
    <source>
        <dbReference type="Pfam" id="PF00294"/>
    </source>
</evidence>
<dbReference type="EC" id="2.7.1.184" evidence="4"/>
<evidence type="ECO:0000256" key="2">
    <source>
        <dbReference type="ARBA" id="ARBA00022777"/>
    </source>
</evidence>
<dbReference type="Pfam" id="PF00294">
    <property type="entry name" value="PfkB"/>
    <property type="match status" value="1"/>
</dbReference>
<dbReference type="GO" id="GO:0005829">
    <property type="term" value="C:cytosol"/>
    <property type="evidence" value="ECO:0007669"/>
    <property type="project" value="TreeGrafter"/>
</dbReference>
<sequence length="286" mass="29846">MAHVLIAGSINVDRLWRLAGPLAAGGRVTHGGTELRIGGGGFGTGATLLALGHHVTLVTTLSTDDAGRACLEALSRLRFDVRHVRLTEAPTVPLEIFIDPSGERTILAPATTEARRLTALPPATVDMAYVNVRRAEPGLLAELAGRTRVVAQVPLEAGEHRPAEILVASASDHAFPSGEGALRQARQIGSPALSALVLTDGARPVEVCDDAGRSGVPVAPLTRPMDTTGAGDVFAAGLIDGLLRGAPAVAAVRRGNEIAARFLADRRAFWHDPVLSLSPVLRAEPR</sequence>
<dbReference type="RefSeq" id="WP_159600356.1">
    <property type="nucleotide sequence ID" value="NZ_CACSAS010000001.1"/>
</dbReference>
<dbReference type="GO" id="GO:0016301">
    <property type="term" value="F:kinase activity"/>
    <property type="evidence" value="ECO:0007669"/>
    <property type="project" value="UniProtKB-KW"/>
</dbReference>
<dbReference type="InterPro" id="IPR002173">
    <property type="entry name" value="Carboh/pur_kinase_PfkB_CS"/>
</dbReference>
<keyword evidence="1 4" id="KW-0808">Transferase</keyword>
<dbReference type="SUPFAM" id="SSF53613">
    <property type="entry name" value="Ribokinase-like"/>
    <property type="match status" value="1"/>
</dbReference>
<dbReference type="PANTHER" id="PTHR10584">
    <property type="entry name" value="SUGAR KINASE"/>
    <property type="match status" value="1"/>
</dbReference>
<accession>A0A5S9PTK3</accession>
<dbReference type="InterPro" id="IPR011611">
    <property type="entry name" value="PfkB_dom"/>
</dbReference>
<protein>
    <submittedName>
        <fullName evidence="4">Sulfofructose kinase</fullName>
        <ecNumber evidence="4">2.7.1.184</ecNumber>
    </submittedName>
</protein>
<organism evidence="4 5">
    <name type="scientific">Starkeya nomas</name>
    <dbReference type="NCBI Taxonomy" id="2666134"/>
    <lineage>
        <taxon>Bacteria</taxon>
        <taxon>Pseudomonadati</taxon>
        <taxon>Pseudomonadota</taxon>
        <taxon>Alphaproteobacteria</taxon>
        <taxon>Hyphomicrobiales</taxon>
        <taxon>Xanthobacteraceae</taxon>
        <taxon>Starkeya</taxon>
    </lineage>
</organism>